<dbReference type="GO" id="GO:0005634">
    <property type="term" value="C:nucleus"/>
    <property type="evidence" value="ECO:0007669"/>
    <property type="project" value="UniProtKB-SubCell"/>
</dbReference>
<dbReference type="OrthoDB" id="428974at2759"/>
<dbReference type="InterPro" id="IPR000387">
    <property type="entry name" value="Tyr_Pase_dom"/>
</dbReference>
<dbReference type="FunCoup" id="A0A6J2QRL3">
    <property type="interactions" value="554"/>
</dbReference>
<evidence type="ECO:0000256" key="2">
    <source>
        <dbReference type="ARBA" id="ARBA00008601"/>
    </source>
</evidence>
<gene>
    <name evidence="15" type="primary">dusp11</name>
</gene>
<comment type="function">
    <text evidence="7">Possesses RNA 5'-triphosphatase and diphosphatase activities, but displays a poor protein-tyrosine phosphatase activity. In addition, has phosphatase activity with ATP, ADP and O-methylfluorescein phosphate (in vitro). Binds to RNA. May participate in nuclear mRNA metabolism.</text>
</comment>
<dbReference type="PROSITE" id="PS00383">
    <property type="entry name" value="TYR_PHOSPHATASE_1"/>
    <property type="match status" value="1"/>
</dbReference>
<dbReference type="PANTHER" id="PTHR10367:SF9">
    <property type="entry name" value="DUAL-SPECIFICITY PHOSPHATASE 11 (RNA_RNP COMPLEX 1-INTERACTING)"/>
    <property type="match status" value="1"/>
</dbReference>
<feature type="compositionally biased region" description="Pro residues" evidence="12">
    <location>
        <begin position="303"/>
        <end position="330"/>
    </location>
</feature>
<feature type="compositionally biased region" description="Basic and acidic residues" evidence="12">
    <location>
        <begin position="182"/>
        <end position="194"/>
    </location>
</feature>
<dbReference type="CDD" id="cd17665">
    <property type="entry name" value="DSP_DUSP11"/>
    <property type="match status" value="1"/>
</dbReference>
<keyword evidence="3" id="KW-0378">Hydrolase</keyword>
<keyword evidence="6" id="KW-0539">Nucleus</keyword>
<evidence type="ECO:0000256" key="5">
    <source>
        <dbReference type="ARBA" id="ARBA00022912"/>
    </source>
</evidence>
<keyword evidence="14" id="KW-1185">Reference proteome</keyword>
<keyword evidence="5" id="KW-0904">Protein phosphatase</keyword>
<evidence type="ECO:0000256" key="6">
    <source>
        <dbReference type="ARBA" id="ARBA00023242"/>
    </source>
</evidence>
<protein>
    <recommendedName>
        <fullName evidence="9">RNA/RNP complex-1-interacting phosphatase</fullName>
    </recommendedName>
    <alternativeName>
        <fullName evidence="10">Dual specificity protein phosphatase 11</fullName>
    </alternativeName>
    <alternativeName>
        <fullName evidence="11">Phosphatase that interacts with RNA/RNP complex 1</fullName>
    </alternativeName>
</protein>
<feature type="region of interest" description="Disordered" evidence="12">
    <location>
        <begin position="174"/>
        <end position="490"/>
    </location>
</feature>
<evidence type="ECO:0000256" key="3">
    <source>
        <dbReference type="ARBA" id="ARBA00022801"/>
    </source>
</evidence>
<dbReference type="GO" id="GO:0004651">
    <property type="term" value="F:polynucleotide 5'-phosphatase activity"/>
    <property type="evidence" value="ECO:0007669"/>
    <property type="project" value="TreeGrafter"/>
</dbReference>
<comment type="similarity">
    <text evidence="2">Belongs to the protein-tyrosine phosphatase family. Non-receptor class dual specificity subfamily.</text>
</comment>
<evidence type="ECO:0000256" key="1">
    <source>
        <dbReference type="ARBA" id="ARBA00004123"/>
    </source>
</evidence>
<dbReference type="FunFam" id="3.90.190.10:FF:000064">
    <property type="entry name" value="RNA/RNP complex-1-interacting phosphatase homolog"/>
    <property type="match status" value="1"/>
</dbReference>
<dbReference type="GO" id="GO:0003723">
    <property type="term" value="F:RNA binding"/>
    <property type="evidence" value="ECO:0007669"/>
    <property type="project" value="UniProtKB-KW"/>
</dbReference>
<dbReference type="Pfam" id="PF00782">
    <property type="entry name" value="DSPc"/>
    <property type="match status" value="1"/>
</dbReference>
<evidence type="ECO:0000256" key="4">
    <source>
        <dbReference type="ARBA" id="ARBA00022884"/>
    </source>
</evidence>
<dbReference type="InterPro" id="IPR051029">
    <property type="entry name" value="mRNA_Capping_Enz/RNA_Phosphat"/>
</dbReference>
<feature type="domain" description="Tyrosine specific protein phosphatases" evidence="13">
    <location>
        <begin position="105"/>
        <end position="174"/>
    </location>
</feature>
<evidence type="ECO:0000256" key="7">
    <source>
        <dbReference type="ARBA" id="ARBA00054725"/>
    </source>
</evidence>
<evidence type="ECO:0000313" key="15">
    <source>
        <dbReference type="RefSeq" id="XP_029299935.1"/>
    </source>
</evidence>
<name>A0A6J2QRL3_COTGO</name>
<dbReference type="CTD" id="8446"/>
<evidence type="ECO:0000256" key="12">
    <source>
        <dbReference type="SAM" id="MobiDB-lite"/>
    </source>
</evidence>
<evidence type="ECO:0000256" key="8">
    <source>
        <dbReference type="ARBA" id="ARBA00065987"/>
    </source>
</evidence>
<dbReference type="Proteomes" id="UP000504630">
    <property type="component" value="Chromosome 12"/>
</dbReference>
<evidence type="ECO:0000259" key="13">
    <source>
        <dbReference type="PROSITE" id="PS50056"/>
    </source>
</evidence>
<feature type="compositionally biased region" description="Pro residues" evidence="12">
    <location>
        <begin position="347"/>
        <end position="385"/>
    </location>
</feature>
<dbReference type="GO" id="GO:0004721">
    <property type="term" value="F:phosphoprotein phosphatase activity"/>
    <property type="evidence" value="ECO:0007669"/>
    <property type="project" value="UniProtKB-KW"/>
</dbReference>
<dbReference type="InterPro" id="IPR016130">
    <property type="entry name" value="Tyr_Pase_AS"/>
</dbReference>
<dbReference type="InterPro" id="IPR003595">
    <property type="entry name" value="Tyr_Pase_cat"/>
</dbReference>
<dbReference type="InterPro" id="IPR000340">
    <property type="entry name" value="Dual-sp_phosphatase_cat-dom"/>
</dbReference>
<evidence type="ECO:0000256" key="11">
    <source>
        <dbReference type="ARBA" id="ARBA00080235"/>
    </source>
</evidence>
<dbReference type="AlphaFoldDB" id="A0A6J2QRL3"/>
<evidence type="ECO:0000256" key="10">
    <source>
        <dbReference type="ARBA" id="ARBA00076572"/>
    </source>
</evidence>
<dbReference type="InParanoid" id="A0A6J2QRL3"/>
<comment type="subcellular location">
    <subcellularLocation>
        <location evidence="1">Nucleus</location>
    </subcellularLocation>
</comment>
<sequence length="490" mass="55764">MSRKKNGIPDRWLDYKAVGKRLHGTRFIAFKVPLKQALNRQLPCSDVFSLWELLDTLNEEHQELGLIIDLTFTTRYYRLQDVPESLLFVKIFTAGHQVPSDDAILSFKRAVRTFLRDNAENDKLIGVHCTHGLNRTGYLICRYLIDVDGMDPKEAVKLFNSSRGHAVERQNYLEDLQCGPKRSNEGMEEAEQKPMRGLAAHRPSYTQSDSDSREETRPQSVDSRYHSRSFPPRGTTHRSHPHHPQDGFLPSPSLLLLPPPTGGALNPYRWTPAHSDSQWRRPLCSEESRSRYPPPEPERRSRYPPPAPESRSRYPPPAPEGRSRYPPPAPEGRSRYAPPAPESRSRYPPPAPEGTSRYPPPAPESRSRYPPPAPESRSRYPPPAPDSRSRYAPPAPESRSRYAPPAPKSRSRYAPPAPESRSRYAPPAPETRSRYAPPAPESRSRYAPPAPERRPSSRLQEDRRRAPHPLPRYSAVWTNESNGHDRPEGD</sequence>
<keyword evidence="4" id="KW-0694">RNA-binding</keyword>
<evidence type="ECO:0000313" key="14">
    <source>
        <dbReference type="Proteomes" id="UP000504630"/>
    </source>
</evidence>
<proteinExistence type="inferred from homology"/>
<reference evidence="15" key="1">
    <citation type="submission" date="2025-08" db="UniProtKB">
        <authorList>
            <consortium name="RefSeq"/>
        </authorList>
    </citation>
    <scope>IDENTIFICATION</scope>
</reference>
<accession>A0A6J2QRL3</accession>
<dbReference type="SUPFAM" id="SSF52799">
    <property type="entry name" value="(Phosphotyrosine protein) phosphatases II"/>
    <property type="match status" value="1"/>
</dbReference>
<evidence type="ECO:0000256" key="9">
    <source>
        <dbReference type="ARBA" id="ARBA00068666"/>
    </source>
</evidence>
<dbReference type="PANTHER" id="PTHR10367">
    <property type="entry name" value="MRNA-CAPPING ENZYME"/>
    <property type="match status" value="1"/>
</dbReference>
<comment type="subunit">
    <text evidence="8">Monomer. May interact with SFRS7 and SFRS9/SRP30C.</text>
</comment>
<dbReference type="Gene3D" id="3.90.190.10">
    <property type="entry name" value="Protein tyrosine phosphatase superfamily"/>
    <property type="match status" value="1"/>
</dbReference>
<dbReference type="RefSeq" id="XP_029299935.1">
    <property type="nucleotide sequence ID" value="XM_029444075.1"/>
</dbReference>
<feature type="compositionally biased region" description="Basic and acidic residues" evidence="12">
    <location>
        <begin position="277"/>
        <end position="301"/>
    </location>
</feature>
<dbReference type="InterPro" id="IPR029021">
    <property type="entry name" value="Prot-tyrosine_phosphatase-like"/>
</dbReference>
<feature type="compositionally biased region" description="Basic and acidic residues" evidence="12">
    <location>
        <begin position="451"/>
        <end position="464"/>
    </location>
</feature>
<dbReference type="SMART" id="SM00404">
    <property type="entry name" value="PTPc_motif"/>
    <property type="match status" value="1"/>
</dbReference>
<dbReference type="PROSITE" id="PS50056">
    <property type="entry name" value="TYR_PHOSPHATASE_2"/>
    <property type="match status" value="1"/>
</dbReference>
<dbReference type="GeneID" id="115016380"/>
<dbReference type="KEGG" id="cgob:115016380"/>
<organism evidence="14 15">
    <name type="scientific">Cottoperca gobio</name>
    <name type="common">Frogmouth</name>
    <name type="synonym">Aphritis gobio</name>
    <dbReference type="NCBI Taxonomy" id="56716"/>
    <lineage>
        <taxon>Eukaryota</taxon>
        <taxon>Metazoa</taxon>
        <taxon>Chordata</taxon>
        <taxon>Craniata</taxon>
        <taxon>Vertebrata</taxon>
        <taxon>Euteleostomi</taxon>
        <taxon>Actinopterygii</taxon>
        <taxon>Neopterygii</taxon>
        <taxon>Teleostei</taxon>
        <taxon>Neoteleostei</taxon>
        <taxon>Acanthomorphata</taxon>
        <taxon>Eupercaria</taxon>
        <taxon>Perciformes</taxon>
        <taxon>Notothenioidei</taxon>
        <taxon>Bovichtidae</taxon>
        <taxon>Cottoperca</taxon>
    </lineage>
</organism>